<comment type="caution">
    <text evidence="7">The sequence shown here is derived from an EMBL/GenBank/DDBJ whole genome shotgun (WGS) entry which is preliminary data.</text>
</comment>
<feature type="transmembrane region" description="Helical" evidence="5">
    <location>
        <begin position="458"/>
        <end position="489"/>
    </location>
</feature>
<keyword evidence="5" id="KW-0472">Membrane</keyword>
<dbReference type="InterPro" id="IPR021109">
    <property type="entry name" value="Peptidase_aspartic_dom_sf"/>
</dbReference>
<dbReference type="PRINTS" id="PR00792">
    <property type="entry name" value="PEPSIN"/>
</dbReference>
<keyword evidence="2 4" id="KW-0064">Aspartyl protease</keyword>
<dbReference type="Pfam" id="PF00026">
    <property type="entry name" value="Asp"/>
    <property type="match status" value="1"/>
</dbReference>
<dbReference type="Gene3D" id="2.40.70.10">
    <property type="entry name" value="Acid Proteases"/>
    <property type="match status" value="2"/>
</dbReference>
<dbReference type="AlphaFoldDB" id="A0A8H5GTK3"/>
<dbReference type="GO" id="GO:0004190">
    <property type="term" value="F:aspartic-type endopeptidase activity"/>
    <property type="evidence" value="ECO:0007669"/>
    <property type="project" value="UniProtKB-KW"/>
</dbReference>
<proteinExistence type="inferred from homology"/>
<dbReference type="Proteomes" id="UP000559256">
    <property type="component" value="Unassembled WGS sequence"/>
</dbReference>
<evidence type="ECO:0000259" key="6">
    <source>
        <dbReference type="PROSITE" id="PS51767"/>
    </source>
</evidence>
<dbReference type="PROSITE" id="PS00141">
    <property type="entry name" value="ASP_PROTEASE"/>
    <property type="match status" value="1"/>
</dbReference>
<evidence type="ECO:0000256" key="5">
    <source>
        <dbReference type="SAM" id="Phobius"/>
    </source>
</evidence>
<dbReference type="EMBL" id="JAACJM010000010">
    <property type="protein sequence ID" value="KAF5370813.1"/>
    <property type="molecule type" value="Genomic_DNA"/>
</dbReference>
<keyword evidence="8" id="KW-1185">Reference proteome</keyword>
<keyword evidence="4" id="KW-0645">Protease</keyword>
<reference evidence="7 8" key="1">
    <citation type="journal article" date="2020" name="ISME J.">
        <title>Uncovering the hidden diversity of litter-decomposition mechanisms in mushroom-forming fungi.</title>
        <authorList>
            <person name="Floudas D."/>
            <person name="Bentzer J."/>
            <person name="Ahren D."/>
            <person name="Johansson T."/>
            <person name="Persson P."/>
            <person name="Tunlid A."/>
        </authorList>
    </citation>
    <scope>NUCLEOTIDE SEQUENCE [LARGE SCALE GENOMIC DNA]</scope>
    <source>
        <strain evidence="7 8">CBS 291.85</strain>
    </source>
</reference>
<protein>
    <recommendedName>
        <fullName evidence="6">Peptidase A1 domain-containing protein</fullName>
    </recommendedName>
</protein>
<dbReference type="InterPro" id="IPR018713">
    <property type="entry name" value="MPAB/Lcp_cat_dom"/>
</dbReference>
<dbReference type="InterPro" id="IPR037473">
    <property type="entry name" value="Lcp-like"/>
</dbReference>
<dbReference type="FunFam" id="2.40.70.10:FF:000008">
    <property type="entry name" value="Cathepsin D"/>
    <property type="match status" value="1"/>
</dbReference>
<evidence type="ECO:0000256" key="4">
    <source>
        <dbReference type="RuleBase" id="RU000454"/>
    </source>
</evidence>
<keyword evidence="5" id="KW-0812">Transmembrane</keyword>
<dbReference type="PROSITE" id="PS51767">
    <property type="entry name" value="PEPTIDASE_A1"/>
    <property type="match status" value="1"/>
</dbReference>
<dbReference type="InterPro" id="IPR001969">
    <property type="entry name" value="Aspartic_peptidase_AS"/>
</dbReference>
<dbReference type="PANTHER" id="PTHR37539">
    <property type="entry name" value="SECRETED PROTEIN-RELATED"/>
    <property type="match status" value="1"/>
</dbReference>
<name>A0A8H5GTK3_9AGAR</name>
<dbReference type="PANTHER" id="PTHR37539:SF1">
    <property type="entry name" value="ER-BOUND OXYGENASE MPAB_MPAB'_RUBBER OXYGENASE CATALYTIC DOMAIN-CONTAINING PROTEIN"/>
    <property type="match status" value="1"/>
</dbReference>
<dbReference type="GO" id="GO:0006508">
    <property type="term" value="P:proteolysis"/>
    <property type="evidence" value="ECO:0007669"/>
    <property type="project" value="UniProtKB-KW"/>
</dbReference>
<dbReference type="Pfam" id="PF09995">
    <property type="entry name" value="MPAB_Lcp_cat"/>
    <property type="match status" value="1"/>
</dbReference>
<feature type="active site" evidence="3">
    <location>
        <position position="788"/>
    </location>
</feature>
<evidence type="ECO:0000256" key="2">
    <source>
        <dbReference type="ARBA" id="ARBA00022750"/>
    </source>
</evidence>
<feature type="domain" description="Peptidase A1" evidence="6">
    <location>
        <begin position="593"/>
        <end position="905"/>
    </location>
</feature>
<dbReference type="GO" id="GO:0016491">
    <property type="term" value="F:oxidoreductase activity"/>
    <property type="evidence" value="ECO:0007669"/>
    <property type="project" value="InterPro"/>
</dbReference>
<accession>A0A8H5GTK3</accession>
<keyword evidence="4" id="KW-0378">Hydrolase</keyword>
<dbReference type="InterPro" id="IPR001461">
    <property type="entry name" value="Aspartic_peptidase_A1"/>
</dbReference>
<feature type="active site" evidence="3">
    <location>
        <position position="611"/>
    </location>
</feature>
<organism evidence="7 8">
    <name type="scientific">Tetrapyrgos nigripes</name>
    <dbReference type="NCBI Taxonomy" id="182062"/>
    <lineage>
        <taxon>Eukaryota</taxon>
        <taxon>Fungi</taxon>
        <taxon>Dikarya</taxon>
        <taxon>Basidiomycota</taxon>
        <taxon>Agaricomycotina</taxon>
        <taxon>Agaricomycetes</taxon>
        <taxon>Agaricomycetidae</taxon>
        <taxon>Agaricales</taxon>
        <taxon>Marasmiineae</taxon>
        <taxon>Marasmiaceae</taxon>
        <taxon>Tetrapyrgos</taxon>
    </lineage>
</organism>
<dbReference type="InterPro" id="IPR033121">
    <property type="entry name" value="PEPTIDASE_A1"/>
</dbReference>
<gene>
    <name evidence="7" type="ORF">D9758_001860</name>
</gene>
<evidence type="ECO:0000256" key="3">
    <source>
        <dbReference type="PIRSR" id="PIRSR601461-1"/>
    </source>
</evidence>
<sequence>MVRTVLHSSDTLDLQEGDVVHAFGHKSFAWDADCVDEATALRWRSQSDPLCDDALKCLFDNTSPNGVDLFDRLVACVGKEEDPNSALGRFYASVCEVPPPGIRATDVQVEMGRAFFIDHSIQILQALLYYSLAGGFASPRIVRTLQKISYLVPSGGNDDLSSAQNDRTFRRLLETFQFVLEVMRCVAPVPEERGAVYLQPGGDGWKSIVRVRLLHGVARAKVRAKMSDTPDFVPISQEDMSATLASFSTIPLWTLDKLGISYSRQGAEAYLAVWRHVGFYMGISAEILERHFSSVAVSDKFLSSLGIHVFSRDLGDEDSLSHAPTVPVLRAASHRPPFRSSFEWNCAITRYLLGPSLANHLDVPQTTWPMKIKLRVILLAQKYPVIFAQWYGKFRNGWLEKRRYTYAGGMALTLRGQLGMRKTKFRPVEKVEEAKWDDESVAPDYETTRILRRYWKEVLIEMVVVTLGILGLVMYMAHYLMTLVALLFFPVHSYQAGYKLPISRRSFTPVQDATNLFDIDTARKELQTVLQKYRLASEYLDLAPLPLNDFDASQFDQLAQARLDAEEYDKEIPAPLLVGPSHWPLIDDGDIVYYGQIHIGTPPQPLTVNIDTGSDDLWVRVFGQNYYAPDQSSTYADAAADFSIVYASGNASGSTARDKVTIAGITVYNQTFGIVTDESEELQQFAFDGILGMGLGGVSQTGAPTFFDNVYKDGDVLSPMFSVHLARHQKGSECCFGCYDPAKALSPEPIWLPVQTPETYWSLRLNGISVSAYDTPLLMETNTLAIIDTGTAMIYVSDVQATFFYALIPDSHKTDEYGGGWYSYPCNANPKVSLSFGNKTFSIHPSDFNLGVLQEDPTRCVGAIVGTPKSEWPNGLAIIGSSVQVVEKYAVLTKLYTPRNRILEVLVFYLRPFERSESGIFSKHQQPRRARKLMYRRVHDLH</sequence>
<comment type="similarity">
    <text evidence="1 4">Belongs to the peptidase A1 family.</text>
</comment>
<dbReference type="InterPro" id="IPR034164">
    <property type="entry name" value="Pepsin-like_dom"/>
</dbReference>
<dbReference type="OrthoDB" id="6361347at2759"/>
<evidence type="ECO:0000313" key="7">
    <source>
        <dbReference type="EMBL" id="KAF5370813.1"/>
    </source>
</evidence>
<evidence type="ECO:0000313" key="8">
    <source>
        <dbReference type="Proteomes" id="UP000559256"/>
    </source>
</evidence>
<dbReference type="SUPFAM" id="SSF50630">
    <property type="entry name" value="Acid proteases"/>
    <property type="match status" value="1"/>
</dbReference>
<keyword evidence="5" id="KW-1133">Transmembrane helix</keyword>
<dbReference type="CDD" id="cd05471">
    <property type="entry name" value="pepsin_like"/>
    <property type="match status" value="1"/>
</dbReference>
<evidence type="ECO:0000256" key="1">
    <source>
        <dbReference type="ARBA" id="ARBA00007447"/>
    </source>
</evidence>